<reference evidence="2" key="3">
    <citation type="submission" date="2023-05" db="EMBL/GenBank/DDBJ databases">
        <authorList>
            <person name="Smith C.H."/>
        </authorList>
    </citation>
    <scope>NUCLEOTIDE SEQUENCE</scope>
    <source>
        <strain evidence="2">CHS0354</strain>
        <tissue evidence="2">Mantle</tissue>
    </source>
</reference>
<keyword evidence="1" id="KW-0472">Membrane</keyword>
<evidence type="ECO:0000313" key="2">
    <source>
        <dbReference type="EMBL" id="KAK3582260.1"/>
    </source>
</evidence>
<dbReference type="Gene3D" id="3.30.420.40">
    <property type="match status" value="2"/>
</dbReference>
<feature type="transmembrane region" description="Helical" evidence="1">
    <location>
        <begin position="12"/>
        <end position="35"/>
    </location>
</feature>
<dbReference type="InterPro" id="IPR011990">
    <property type="entry name" value="TPR-like_helical_dom_sf"/>
</dbReference>
<dbReference type="PANTHER" id="PTHR18964">
    <property type="entry name" value="ROK (REPRESSOR, ORF, KINASE) FAMILY"/>
    <property type="match status" value="1"/>
</dbReference>
<dbReference type="Proteomes" id="UP001195483">
    <property type="component" value="Unassembled WGS sequence"/>
</dbReference>
<dbReference type="SUPFAM" id="SSF48452">
    <property type="entry name" value="TPR-like"/>
    <property type="match status" value="1"/>
</dbReference>
<comment type="caution">
    <text evidence="2">The sequence shown here is derived from an EMBL/GenBank/DDBJ whole genome shotgun (WGS) entry which is preliminary data.</text>
</comment>
<dbReference type="Pfam" id="PF00480">
    <property type="entry name" value="ROK"/>
    <property type="match status" value="1"/>
</dbReference>
<keyword evidence="3" id="KW-1185">Reference proteome</keyword>
<dbReference type="PANTHER" id="PTHR18964:SF149">
    <property type="entry name" value="BIFUNCTIONAL UDP-N-ACETYLGLUCOSAMINE 2-EPIMERASE_N-ACETYLMANNOSAMINE KINASE"/>
    <property type="match status" value="1"/>
</dbReference>
<dbReference type="AlphaFoldDB" id="A0AAE0RZ96"/>
<keyword evidence="1" id="KW-0812">Transmembrane</keyword>
<dbReference type="EMBL" id="JAEAOA010001427">
    <property type="protein sequence ID" value="KAK3582260.1"/>
    <property type="molecule type" value="Genomic_DNA"/>
</dbReference>
<reference evidence="2" key="1">
    <citation type="journal article" date="2021" name="Genome Biol. Evol.">
        <title>A High-Quality Reference Genome for a Parasitic Bivalve with Doubly Uniparental Inheritance (Bivalvia: Unionida).</title>
        <authorList>
            <person name="Smith C.H."/>
        </authorList>
    </citation>
    <scope>NUCLEOTIDE SEQUENCE</scope>
    <source>
        <strain evidence="2">CHS0354</strain>
    </source>
</reference>
<dbReference type="InterPro" id="IPR043129">
    <property type="entry name" value="ATPase_NBD"/>
</dbReference>
<dbReference type="InterPro" id="IPR000600">
    <property type="entry name" value="ROK"/>
</dbReference>
<dbReference type="Gene3D" id="1.25.40.10">
    <property type="entry name" value="Tetratricopeptide repeat domain"/>
    <property type="match status" value="1"/>
</dbReference>
<keyword evidence="1" id="KW-1133">Transmembrane helix</keyword>
<evidence type="ECO:0000256" key="1">
    <source>
        <dbReference type="SAM" id="Phobius"/>
    </source>
</evidence>
<reference evidence="2" key="2">
    <citation type="journal article" date="2021" name="Genome Biol. Evol.">
        <title>Developing a high-quality reference genome for a parasitic bivalve with doubly uniparental inheritance (Bivalvia: Unionida).</title>
        <authorList>
            <person name="Smith C.H."/>
        </authorList>
    </citation>
    <scope>NUCLEOTIDE SEQUENCE</scope>
    <source>
        <strain evidence="2">CHS0354</strain>
        <tissue evidence="2">Mantle</tissue>
    </source>
</reference>
<accession>A0AAE0RZ96</accession>
<dbReference type="InterPro" id="IPR049874">
    <property type="entry name" value="ROK_cs"/>
</dbReference>
<dbReference type="PROSITE" id="PS01125">
    <property type="entry name" value="ROK"/>
    <property type="match status" value="1"/>
</dbReference>
<organism evidence="2 3">
    <name type="scientific">Potamilus streckersoni</name>
    <dbReference type="NCBI Taxonomy" id="2493646"/>
    <lineage>
        <taxon>Eukaryota</taxon>
        <taxon>Metazoa</taxon>
        <taxon>Spiralia</taxon>
        <taxon>Lophotrochozoa</taxon>
        <taxon>Mollusca</taxon>
        <taxon>Bivalvia</taxon>
        <taxon>Autobranchia</taxon>
        <taxon>Heteroconchia</taxon>
        <taxon>Palaeoheterodonta</taxon>
        <taxon>Unionida</taxon>
        <taxon>Unionoidea</taxon>
        <taxon>Unionidae</taxon>
        <taxon>Ambleminae</taxon>
        <taxon>Lampsilini</taxon>
        <taxon>Potamilus</taxon>
    </lineage>
</organism>
<proteinExistence type="predicted"/>
<sequence length="768" mass="86439">MPEPQPRERDYAFVGSFYVFGLWIGLGMSGIYDYIRKWLLRDEKKSLMAVSLASILGLVFINGRMVQVNYFENSRAGNYAPYDYAFNILQSCDKDGIIFTNGDNDTFPLWYIQEAMGIRQDVRVVNLSLANTDWYIKQLINEEPRGANKIRMNLNQTDLEKFSYQPWSARDISLQIDKLQMMQEMKDKYLRRERQLLNVPKEMLPSLLPDVMTWRFEPTVNYQGQGYIRLQDRVVYEIIMNNLNDRPVYFSATVSDDNRIGIDDFLQLEGYAFRVVPIKAKGDVEPNINYQKIMRVFQYRNFTNKNVYYDEVARRMIGQYKSIFLQAASSFSKSPKDTTLIQDETVKFVPRTNKEIAEEITDFTLKTISTEIWETPFYNTVNAIEIYAEIGSRAKAKSLLPEAESLVLNYVEENPNDLMSKYYLAKAYKSLDDTDKAVELLEEVQKGMGEHVVARGVDIGGTSIKFGLVEIGRGLVKESFVATEVERGASAIIGKIAQEAKKYSKEYSKNKLFLIGIGVPGAVTLDGGTVSYPPNFPGWQVVRLGDEVRRQYERISGMKCNVVVENDANVAALGECYFGAGTSFQDFVMLTLGTGVGGGIIINNKIYRGSTGSAAELGHFTIDWKSDTIHAGIRGTMEGLIGWKKIVSGFEKLQAEALNSDYQFTDQKNLTTESLYQAAKNGDKTALAVWHYVGEVLGVGIGTLVSILDIRKFIIGGGVAGAFEFFKPVAEETLKHYCMKSMHADIEILKAKLGNKAGIVGAGSLCFH</sequence>
<dbReference type="CDD" id="cd23763">
    <property type="entry name" value="ASKHA_ATPase_ROK"/>
    <property type="match status" value="1"/>
</dbReference>
<dbReference type="SUPFAM" id="SSF53067">
    <property type="entry name" value="Actin-like ATPase domain"/>
    <property type="match status" value="1"/>
</dbReference>
<protein>
    <recommendedName>
        <fullName evidence="4">Glucokinase</fullName>
    </recommendedName>
</protein>
<name>A0AAE0RZ96_9BIVA</name>
<evidence type="ECO:0008006" key="4">
    <source>
        <dbReference type="Google" id="ProtNLM"/>
    </source>
</evidence>
<evidence type="ECO:0000313" key="3">
    <source>
        <dbReference type="Proteomes" id="UP001195483"/>
    </source>
</evidence>
<gene>
    <name evidence="2" type="ORF">CHS0354_023799</name>
</gene>